<proteinExistence type="predicted"/>
<feature type="region of interest" description="Disordered" evidence="1">
    <location>
        <begin position="1"/>
        <end position="42"/>
    </location>
</feature>
<reference evidence="2 3" key="1">
    <citation type="submission" date="2018-01" db="EMBL/GenBank/DDBJ databases">
        <title>Draft genome sequence of Jiangella sp. GTF31.</title>
        <authorList>
            <person name="Sahin N."/>
            <person name="Ay H."/>
            <person name="Saygin H."/>
        </authorList>
    </citation>
    <scope>NUCLEOTIDE SEQUENCE [LARGE SCALE GENOMIC DNA]</scope>
    <source>
        <strain evidence="2 3">GTF31</strain>
    </source>
</reference>
<sequence length="83" mass="8680">MAKAAGPVDPSGVVPMDAPTQYPERPVTDGVNAGAGNGAPDLDEEDLLRLGSYMPVLKFVASLPNATNATRQYVRQLAARQAV</sequence>
<evidence type="ECO:0000313" key="2">
    <source>
        <dbReference type="EMBL" id="PZF84167.1"/>
    </source>
</evidence>
<dbReference type="EMBL" id="POTW01000018">
    <property type="protein sequence ID" value="PZF84167.1"/>
    <property type="molecule type" value="Genomic_DNA"/>
</dbReference>
<organism evidence="2 3">
    <name type="scientific">Jiangella anatolica</name>
    <dbReference type="NCBI Taxonomy" id="2670374"/>
    <lineage>
        <taxon>Bacteria</taxon>
        <taxon>Bacillati</taxon>
        <taxon>Actinomycetota</taxon>
        <taxon>Actinomycetes</taxon>
        <taxon>Jiangellales</taxon>
        <taxon>Jiangellaceae</taxon>
        <taxon>Jiangella</taxon>
    </lineage>
</organism>
<evidence type="ECO:0000313" key="3">
    <source>
        <dbReference type="Proteomes" id="UP000248764"/>
    </source>
</evidence>
<accession>A0A2W2C7M4</accession>
<dbReference type="Proteomes" id="UP000248764">
    <property type="component" value="Unassembled WGS sequence"/>
</dbReference>
<dbReference type="AlphaFoldDB" id="A0A2W2C7M4"/>
<name>A0A2W2C7M4_9ACTN</name>
<gene>
    <name evidence="2" type="ORF">C1I92_09970</name>
</gene>
<evidence type="ECO:0000256" key="1">
    <source>
        <dbReference type="SAM" id="MobiDB-lite"/>
    </source>
</evidence>
<comment type="caution">
    <text evidence="2">The sequence shown here is derived from an EMBL/GenBank/DDBJ whole genome shotgun (WGS) entry which is preliminary data.</text>
</comment>
<keyword evidence="3" id="KW-1185">Reference proteome</keyword>
<protein>
    <submittedName>
        <fullName evidence="2">Uncharacterized protein</fullName>
    </submittedName>
</protein>